<comment type="subcellular location">
    <subcellularLocation>
        <location evidence="1">Cell membrane</location>
        <topology evidence="1">Multi-pass membrane protein</topology>
    </subcellularLocation>
</comment>
<dbReference type="EMBL" id="JBHSQV010000155">
    <property type="protein sequence ID" value="MFC5987204.1"/>
    <property type="molecule type" value="Genomic_DNA"/>
</dbReference>
<accession>A0ABW1IQD1</accession>
<protein>
    <submittedName>
        <fullName evidence="7">Cytochrome c oxidase assembly protein</fullName>
    </submittedName>
</protein>
<feature type="transmembrane region" description="Helical" evidence="6">
    <location>
        <begin position="124"/>
        <end position="146"/>
    </location>
</feature>
<reference evidence="8" key="1">
    <citation type="journal article" date="2019" name="Int. J. Syst. Evol. Microbiol.">
        <title>The Global Catalogue of Microorganisms (GCM) 10K type strain sequencing project: providing services to taxonomists for standard genome sequencing and annotation.</title>
        <authorList>
            <consortium name="The Broad Institute Genomics Platform"/>
            <consortium name="The Broad Institute Genome Sequencing Center for Infectious Disease"/>
            <person name="Wu L."/>
            <person name="Ma J."/>
        </authorList>
    </citation>
    <scope>NUCLEOTIDE SEQUENCE [LARGE SCALE GENOMIC DNA]</scope>
    <source>
        <strain evidence="8">CCM 8749</strain>
    </source>
</reference>
<dbReference type="RefSeq" id="WP_379894545.1">
    <property type="nucleotide sequence ID" value="NZ_CBCSCT010000049.1"/>
</dbReference>
<feature type="transmembrane region" description="Helical" evidence="6">
    <location>
        <begin position="19"/>
        <end position="37"/>
    </location>
</feature>
<evidence type="ECO:0000256" key="2">
    <source>
        <dbReference type="ARBA" id="ARBA00022475"/>
    </source>
</evidence>
<evidence type="ECO:0000256" key="3">
    <source>
        <dbReference type="ARBA" id="ARBA00022692"/>
    </source>
</evidence>
<organism evidence="7 8">
    <name type="scientific">Marinicrinis lubricantis</name>
    <dbReference type="NCBI Taxonomy" id="2086470"/>
    <lineage>
        <taxon>Bacteria</taxon>
        <taxon>Bacillati</taxon>
        <taxon>Bacillota</taxon>
        <taxon>Bacilli</taxon>
        <taxon>Bacillales</taxon>
        <taxon>Paenibacillaceae</taxon>
    </lineage>
</organism>
<dbReference type="Pfam" id="PF09678">
    <property type="entry name" value="Caa3_CtaG"/>
    <property type="match status" value="1"/>
</dbReference>
<name>A0ABW1IQD1_9BACL</name>
<evidence type="ECO:0000256" key="4">
    <source>
        <dbReference type="ARBA" id="ARBA00022989"/>
    </source>
</evidence>
<comment type="caution">
    <text evidence="7">The sequence shown here is derived from an EMBL/GenBank/DDBJ whole genome shotgun (WGS) entry which is preliminary data.</text>
</comment>
<evidence type="ECO:0000256" key="6">
    <source>
        <dbReference type="SAM" id="Phobius"/>
    </source>
</evidence>
<keyword evidence="2" id="KW-1003">Cell membrane</keyword>
<keyword evidence="5 6" id="KW-0472">Membrane</keyword>
<evidence type="ECO:0000256" key="1">
    <source>
        <dbReference type="ARBA" id="ARBA00004651"/>
    </source>
</evidence>
<feature type="transmembrane region" description="Helical" evidence="6">
    <location>
        <begin position="233"/>
        <end position="252"/>
    </location>
</feature>
<gene>
    <name evidence="7" type="ORF">ACFPXP_12385</name>
</gene>
<sequence>MNHDAHAHLTHHSGGWGDWLFVGVCVSLLFGYGISAVKTSRMYKRWPRYRYVFWMLGILCAAAATVGPIAHRAHGHFTFHMIGHLLLGMLAPLLIVFSAPLTLVLRTVPIKYARRITALLKTRYVRMVCDPFIAALLNIGGLWVLYTTELYSAMQEHLVVHLMVHIHIFMAGYVFTVSIIPNEPMPHRTSYMYRTLALVVAAAGHSILSKLIYAFPPNGVPISDAQIGGLLMYYGGDTIEIAMIAVLCYRWYEAAGSKHPSVAPMNR</sequence>
<dbReference type="InterPro" id="IPR019108">
    <property type="entry name" value="Caa3_assmbl_CtaG-rel"/>
</dbReference>
<feature type="transmembrane region" description="Helical" evidence="6">
    <location>
        <begin position="82"/>
        <end position="104"/>
    </location>
</feature>
<feature type="transmembrane region" description="Helical" evidence="6">
    <location>
        <begin position="158"/>
        <end position="180"/>
    </location>
</feature>
<feature type="transmembrane region" description="Helical" evidence="6">
    <location>
        <begin position="192"/>
        <end position="213"/>
    </location>
</feature>
<keyword evidence="4 6" id="KW-1133">Transmembrane helix</keyword>
<dbReference type="Proteomes" id="UP001596250">
    <property type="component" value="Unassembled WGS sequence"/>
</dbReference>
<evidence type="ECO:0000256" key="5">
    <source>
        <dbReference type="ARBA" id="ARBA00023136"/>
    </source>
</evidence>
<proteinExistence type="predicted"/>
<keyword evidence="3 6" id="KW-0812">Transmembrane</keyword>
<feature type="transmembrane region" description="Helical" evidence="6">
    <location>
        <begin position="49"/>
        <end position="70"/>
    </location>
</feature>
<evidence type="ECO:0000313" key="7">
    <source>
        <dbReference type="EMBL" id="MFC5987204.1"/>
    </source>
</evidence>
<keyword evidence="8" id="KW-1185">Reference proteome</keyword>
<evidence type="ECO:0000313" key="8">
    <source>
        <dbReference type="Proteomes" id="UP001596250"/>
    </source>
</evidence>